<gene>
    <name evidence="2" type="ORF">LR48_Vigan252s000200</name>
</gene>
<proteinExistence type="predicted"/>
<feature type="compositionally biased region" description="Basic residues" evidence="1">
    <location>
        <begin position="9"/>
        <end position="18"/>
    </location>
</feature>
<accession>A0A0L9T6R1</accession>
<evidence type="ECO:0000313" key="3">
    <source>
        <dbReference type="Proteomes" id="UP000053144"/>
    </source>
</evidence>
<dbReference type="AlphaFoldDB" id="A0A0L9T6R1"/>
<organism evidence="2 3">
    <name type="scientific">Phaseolus angularis</name>
    <name type="common">Azuki bean</name>
    <name type="synonym">Vigna angularis</name>
    <dbReference type="NCBI Taxonomy" id="3914"/>
    <lineage>
        <taxon>Eukaryota</taxon>
        <taxon>Viridiplantae</taxon>
        <taxon>Streptophyta</taxon>
        <taxon>Embryophyta</taxon>
        <taxon>Tracheophyta</taxon>
        <taxon>Spermatophyta</taxon>
        <taxon>Magnoliopsida</taxon>
        <taxon>eudicotyledons</taxon>
        <taxon>Gunneridae</taxon>
        <taxon>Pentapetalae</taxon>
        <taxon>rosids</taxon>
        <taxon>fabids</taxon>
        <taxon>Fabales</taxon>
        <taxon>Fabaceae</taxon>
        <taxon>Papilionoideae</taxon>
        <taxon>50 kb inversion clade</taxon>
        <taxon>NPAAA clade</taxon>
        <taxon>indigoferoid/millettioid clade</taxon>
        <taxon>Phaseoleae</taxon>
        <taxon>Vigna</taxon>
    </lineage>
</organism>
<dbReference type="Gramene" id="KOM26290">
    <property type="protein sequence ID" value="KOM26290"/>
    <property type="gene ID" value="LR48_Vigan252s000200"/>
</dbReference>
<feature type="region of interest" description="Disordered" evidence="1">
    <location>
        <begin position="1"/>
        <end position="68"/>
    </location>
</feature>
<feature type="compositionally biased region" description="Low complexity" evidence="1">
    <location>
        <begin position="51"/>
        <end position="60"/>
    </location>
</feature>
<sequence>MKTQNVWKRMVHAKKVARNLKGSDNDSGDGNSNASSSSGDESGDNDKESWESNNESSKNNARGETRHDDYDMCALRHRGREISHEDESGGLTHLIDDQKLPRRSRRQELCIPPINFVFRAAFSPQF</sequence>
<dbReference type="EMBL" id="KQ258313">
    <property type="protein sequence ID" value="KOM26290.1"/>
    <property type="molecule type" value="Genomic_DNA"/>
</dbReference>
<feature type="region of interest" description="Disordered" evidence="1">
    <location>
        <begin position="80"/>
        <end position="99"/>
    </location>
</feature>
<evidence type="ECO:0000313" key="2">
    <source>
        <dbReference type="EMBL" id="KOM26290.1"/>
    </source>
</evidence>
<name>A0A0L9T6R1_PHAAN</name>
<dbReference type="Proteomes" id="UP000053144">
    <property type="component" value="Unassembled WGS sequence"/>
</dbReference>
<evidence type="ECO:0000256" key="1">
    <source>
        <dbReference type="SAM" id="MobiDB-lite"/>
    </source>
</evidence>
<feature type="compositionally biased region" description="Low complexity" evidence="1">
    <location>
        <begin position="28"/>
        <end position="40"/>
    </location>
</feature>
<protein>
    <submittedName>
        <fullName evidence="2">Uncharacterized protein</fullName>
    </submittedName>
</protein>
<reference evidence="3" key="1">
    <citation type="journal article" date="2015" name="Proc. Natl. Acad. Sci. U.S.A.">
        <title>Genome sequencing of adzuki bean (Vigna angularis) provides insight into high starch and low fat accumulation and domestication.</title>
        <authorList>
            <person name="Yang K."/>
            <person name="Tian Z."/>
            <person name="Chen C."/>
            <person name="Luo L."/>
            <person name="Zhao B."/>
            <person name="Wang Z."/>
            <person name="Yu L."/>
            <person name="Li Y."/>
            <person name="Sun Y."/>
            <person name="Li W."/>
            <person name="Chen Y."/>
            <person name="Li Y."/>
            <person name="Zhang Y."/>
            <person name="Ai D."/>
            <person name="Zhao J."/>
            <person name="Shang C."/>
            <person name="Ma Y."/>
            <person name="Wu B."/>
            <person name="Wang M."/>
            <person name="Gao L."/>
            <person name="Sun D."/>
            <person name="Zhang P."/>
            <person name="Guo F."/>
            <person name="Wang W."/>
            <person name="Li Y."/>
            <person name="Wang J."/>
            <person name="Varshney R.K."/>
            <person name="Wang J."/>
            <person name="Ling H.Q."/>
            <person name="Wan P."/>
        </authorList>
    </citation>
    <scope>NUCLEOTIDE SEQUENCE</scope>
    <source>
        <strain evidence="3">cv. Jingnong 6</strain>
    </source>
</reference>